<dbReference type="GO" id="GO:0005840">
    <property type="term" value="C:ribosome"/>
    <property type="evidence" value="ECO:0007669"/>
    <property type="project" value="UniProtKB-KW"/>
</dbReference>
<dbReference type="GO" id="GO:1990904">
    <property type="term" value="C:ribonucleoprotein complex"/>
    <property type="evidence" value="ECO:0007669"/>
    <property type="project" value="UniProtKB-KW"/>
</dbReference>
<evidence type="ECO:0000256" key="2">
    <source>
        <dbReference type="ARBA" id="ARBA00022980"/>
    </source>
</evidence>
<protein>
    <recommendedName>
        <fullName evidence="4">S1 motif domain-containing protein</fullName>
    </recommendedName>
</protein>
<dbReference type="InterPro" id="IPR012340">
    <property type="entry name" value="NA-bd_OB-fold"/>
</dbReference>
<dbReference type="SMART" id="SM00316">
    <property type="entry name" value="S1"/>
    <property type="match status" value="3"/>
</dbReference>
<organism evidence="5 6">
    <name type="scientific">Streptomyces phaeoluteigriseus</name>
    <dbReference type="NCBI Taxonomy" id="114686"/>
    <lineage>
        <taxon>Bacteria</taxon>
        <taxon>Bacillati</taxon>
        <taxon>Actinomycetota</taxon>
        <taxon>Actinomycetes</taxon>
        <taxon>Kitasatosporales</taxon>
        <taxon>Streptomycetaceae</taxon>
        <taxon>Streptomyces</taxon>
        <taxon>Streptomyces aurantiacus group</taxon>
    </lineage>
</organism>
<proteinExistence type="inferred from homology"/>
<dbReference type="PANTHER" id="PTHR10724:SF7">
    <property type="entry name" value="SMALL RIBOSOMAL SUBUNIT PROTEIN BS1C"/>
    <property type="match status" value="1"/>
</dbReference>
<sequence length="261" mass="28169">MSSPAEVRVGDVLWGTVRAVTRSEATVVLDGSAGCALGVVGVLDASWRRRLADVAVVGRRIAAEVVAVDLDASRVWLSMAATENPELWAFLKRLRRGETVAGTVAAIERFGVFVALDEGPGHPVHPGVGFITYPELSWRRVEAASEVVEIGQRVSCEFLQFDTWNGEARLSLRAMRPDPFAVFTDGLAVGRPLRGRVTKLVPFGVFVQVADGIEGLVPHSELGAVPGAAPEEVVRIGDEISVVVADVDRERRRLTLSRRTP</sequence>
<dbReference type="GO" id="GO:0003735">
    <property type="term" value="F:structural constituent of ribosome"/>
    <property type="evidence" value="ECO:0007669"/>
    <property type="project" value="TreeGrafter"/>
</dbReference>
<dbReference type="PANTHER" id="PTHR10724">
    <property type="entry name" value="30S RIBOSOMAL PROTEIN S1"/>
    <property type="match status" value="1"/>
</dbReference>
<keyword evidence="3" id="KW-0687">Ribonucleoprotein</keyword>
<dbReference type="Pfam" id="PF00575">
    <property type="entry name" value="S1"/>
    <property type="match status" value="2"/>
</dbReference>
<keyword evidence="2" id="KW-0689">Ribosomal protein</keyword>
<feature type="domain" description="S1 motif" evidence="4">
    <location>
        <begin position="97"/>
        <end position="173"/>
    </location>
</feature>
<feature type="domain" description="S1 motif" evidence="4">
    <location>
        <begin position="190"/>
        <end position="259"/>
    </location>
</feature>
<dbReference type="Gene3D" id="2.40.50.140">
    <property type="entry name" value="Nucleic acid-binding proteins"/>
    <property type="match status" value="3"/>
</dbReference>
<dbReference type="SUPFAM" id="SSF50249">
    <property type="entry name" value="Nucleic acid-binding proteins"/>
    <property type="match status" value="3"/>
</dbReference>
<dbReference type="GO" id="GO:0003729">
    <property type="term" value="F:mRNA binding"/>
    <property type="evidence" value="ECO:0007669"/>
    <property type="project" value="TreeGrafter"/>
</dbReference>
<evidence type="ECO:0000256" key="1">
    <source>
        <dbReference type="ARBA" id="ARBA00006767"/>
    </source>
</evidence>
<dbReference type="GO" id="GO:0006412">
    <property type="term" value="P:translation"/>
    <property type="evidence" value="ECO:0007669"/>
    <property type="project" value="TreeGrafter"/>
</dbReference>
<accession>A0A1V6MWY5</accession>
<comment type="caution">
    <text evidence="5">The sequence shown here is derived from an EMBL/GenBank/DDBJ whole genome shotgun (WGS) entry which is preliminary data.</text>
</comment>
<comment type="similarity">
    <text evidence="1">Belongs to the bacterial ribosomal protein bS1 family.</text>
</comment>
<dbReference type="CDD" id="cd00164">
    <property type="entry name" value="S1_like"/>
    <property type="match status" value="1"/>
</dbReference>
<dbReference type="EMBL" id="MPOH02000006">
    <property type="protein sequence ID" value="OQD56959.1"/>
    <property type="molecule type" value="Genomic_DNA"/>
</dbReference>
<dbReference type="PROSITE" id="PS50126">
    <property type="entry name" value="S1"/>
    <property type="match status" value="3"/>
</dbReference>
<dbReference type="AlphaFoldDB" id="A0A1V6MWY5"/>
<reference evidence="6" key="1">
    <citation type="submission" date="2016-11" db="EMBL/GenBank/DDBJ databases">
        <authorList>
            <person name="Schniete J.K."/>
            <person name="Salih T."/>
            <person name="Algora Gallardo L."/>
            <person name="Martinez Fernandez S."/>
            <person name="Herron P.R."/>
        </authorList>
    </citation>
    <scope>NUCLEOTIDE SEQUENCE [LARGE SCALE GENOMIC DNA]</scope>
    <source>
        <strain evidence="6">DSM 41896</strain>
    </source>
</reference>
<dbReference type="InterPro" id="IPR003029">
    <property type="entry name" value="S1_domain"/>
</dbReference>
<reference evidence="5 6" key="2">
    <citation type="submission" date="2017-02" db="EMBL/GenBank/DDBJ databases">
        <title>Draft genome sequence of Streptomyces phaeoluteigriseus type strain DSM41896.</title>
        <authorList>
            <person name="Salih T.S."/>
            <person name="Algora Gallardo L."/>
            <person name="Melo Santos T."/>
            <person name="Filgueira Martinez S."/>
            <person name="Herron P.R."/>
        </authorList>
    </citation>
    <scope>NUCLEOTIDE SEQUENCE [LARGE SCALE GENOMIC DNA]</scope>
    <source>
        <strain evidence="5 6">DSM 41896</strain>
    </source>
</reference>
<evidence type="ECO:0000313" key="6">
    <source>
        <dbReference type="Proteomes" id="UP000184286"/>
    </source>
</evidence>
<dbReference type="STRING" id="114686.BM536_006260"/>
<feature type="domain" description="S1 motif" evidence="4">
    <location>
        <begin position="10"/>
        <end position="80"/>
    </location>
</feature>
<evidence type="ECO:0000313" key="5">
    <source>
        <dbReference type="EMBL" id="OQD56959.1"/>
    </source>
</evidence>
<dbReference type="InterPro" id="IPR050437">
    <property type="entry name" value="Ribos_protein_bS1-like"/>
</dbReference>
<gene>
    <name evidence="5" type="ORF">BM536_006260</name>
</gene>
<evidence type="ECO:0000259" key="4">
    <source>
        <dbReference type="PROSITE" id="PS50126"/>
    </source>
</evidence>
<dbReference type="Proteomes" id="UP000184286">
    <property type="component" value="Unassembled WGS sequence"/>
</dbReference>
<name>A0A1V6MWY5_9ACTN</name>
<evidence type="ECO:0000256" key="3">
    <source>
        <dbReference type="ARBA" id="ARBA00023274"/>
    </source>
</evidence>